<accession>B5VK99</accession>
<dbReference type="Pfam" id="PF00899">
    <property type="entry name" value="ThiF"/>
    <property type="match status" value="1"/>
</dbReference>
<evidence type="ECO:0000313" key="12">
    <source>
        <dbReference type="Proteomes" id="UP000008988"/>
    </source>
</evidence>
<reference evidence="11 12" key="1">
    <citation type="journal article" date="2008" name="FEMS Yeast Res.">
        <title>Comparative genome analysis of a Saccharomyces cerevisiae wine strain.</title>
        <authorList>
            <person name="Borneman A.R."/>
            <person name="Forgan A.H."/>
            <person name="Pretorius I.S."/>
            <person name="Chambers P.J."/>
        </authorList>
    </citation>
    <scope>NUCLEOTIDE SEQUENCE [LARGE SCALE GENOMIC DNA]</scope>
    <source>
        <strain evidence="11 12">AWRI1631</strain>
    </source>
</reference>
<dbReference type="InterPro" id="IPR045886">
    <property type="entry name" value="ThiF/MoeB/HesA"/>
</dbReference>
<evidence type="ECO:0000256" key="2">
    <source>
        <dbReference type="ARBA" id="ARBA00017647"/>
    </source>
</evidence>
<comment type="subcellular location">
    <subcellularLocation>
        <location evidence="7">Cytoplasm</location>
    </subcellularLocation>
    <subcellularLocation>
        <location evidence="7">Preautophagosomal structure</location>
    </subcellularLocation>
</comment>
<comment type="function">
    <text evidence="7">E1-like activating enzyme involved in the 2 ubiquitin-like systems required for cytoplasm to vacuole transport (Cvt) and autophagy. Activates ATG12 for its conjugation with ATG5 and ATG8 for its conjugation with phosphatidylethanolamine. Both systems are needed for the ATG8 association to Cvt vesicles and autophagosomes membranes. Autophagy is essential for maintenance of amino acid levels and protein synthesis under nitrogen starvation. Required for selective autophagic degradation of the nucleus (nucleophagy) as well as for mitophagy which contributes to regulate mitochondrial quantity and quality by eliminating the mitochondria to a basal level to fulfill cellular energy requirements and preventing excess ROS production.</text>
</comment>
<feature type="active site" description="Glycyl thioester intermediate" evidence="6">
    <location>
        <position position="507"/>
    </location>
</feature>
<dbReference type="GO" id="GO:0034727">
    <property type="term" value="P:piecemeal microautophagy of the nucleus"/>
    <property type="evidence" value="ECO:0007669"/>
    <property type="project" value="TreeGrafter"/>
</dbReference>
<evidence type="ECO:0000256" key="1">
    <source>
        <dbReference type="ARBA" id="ARBA00010931"/>
    </source>
</evidence>
<evidence type="ECO:0000256" key="3">
    <source>
        <dbReference type="ARBA" id="ARBA00022448"/>
    </source>
</evidence>
<comment type="caution">
    <text evidence="11">The sequence shown here is derived from an EMBL/GenBank/DDBJ whole genome shotgun (WGS) entry which is preliminary data.</text>
</comment>
<keyword evidence="7" id="KW-0833">Ubl conjugation pathway</keyword>
<keyword evidence="4 7" id="KW-0653">Protein transport</keyword>
<dbReference type="GO" id="GO:0015031">
    <property type="term" value="P:protein transport"/>
    <property type="evidence" value="ECO:0007669"/>
    <property type="project" value="UniProtKB-UniRule"/>
</dbReference>
<dbReference type="OrthoDB" id="338614at2759"/>
<dbReference type="FunFam" id="3.40.50.720:FF:000243">
    <property type="entry name" value="Ubiquitin-like modifier-activating enzyme ATG7"/>
    <property type="match status" value="1"/>
</dbReference>
<evidence type="ECO:0000256" key="7">
    <source>
        <dbReference type="RuleBase" id="RU366022"/>
    </source>
</evidence>
<dbReference type="Pfam" id="PF16420">
    <property type="entry name" value="ATG7_N"/>
    <property type="match status" value="1"/>
</dbReference>
<dbReference type="Proteomes" id="UP000008988">
    <property type="component" value="Unassembled WGS sequence"/>
</dbReference>
<dbReference type="GO" id="GO:0000407">
    <property type="term" value="C:phagophore assembly site"/>
    <property type="evidence" value="ECO:0007669"/>
    <property type="project" value="UniProtKB-SubCell"/>
</dbReference>
<dbReference type="InterPro" id="IPR006285">
    <property type="entry name" value="Atg7"/>
</dbReference>
<protein>
    <recommendedName>
        <fullName evidence="2 7">Ubiquitin-like modifier-activating enzyme ATG7</fullName>
    </recommendedName>
    <alternativeName>
        <fullName evidence="7">Autophagy-related protein 7</fullName>
    </alternativeName>
</protein>
<name>B5VK99_YEAS6</name>
<dbReference type="InterPro" id="IPR042523">
    <property type="entry name" value="Atg7_N_2"/>
</dbReference>
<keyword evidence="8" id="KW-1133">Transmembrane helix</keyword>
<evidence type="ECO:0000256" key="8">
    <source>
        <dbReference type="SAM" id="Phobius"/>
    </source>
</evidence>
<evidence type="ECO:0000256" key="4">
    <source>
        <dbReference type="ARBA" id="ARBA00022927"/>
    </source>
</evidence>
<keyword evidence="8" id="KW-0472">Membrane</keyword>
<dbReference type="GO" id="GO:0032446">
    <property type="term" value="P:protein modification by small protein conjugation"/>
    <property type="evidence" value="ECO:0007669"/>
    <property type="project" value="TreeGrafter"/>
</dbReference>
<keyword evidence="3 7" id="KW-0813">Transport</keyword>
<keyword evidence="7" id="KW-0963">Cytoplasm</keyword>
<dbReference type="PANTHER" id="PTHR10953:SF3">
    <property type="entry name" value="UBIQUITIN-LIKE MODIFIER-ACTIVATING ENZYME ATG7"/>
    <property type="match status" value="1"/>
</dbReference>
<dbReference type="GO" id="GO:0000045">
    <property type="term" value="P:autophagosome assembly"/>
    <property type="evidence" value="ECO:0007669"/>
    <property type="project" value="TreeGrafter"/>
</dbReference>
<dbReference type="Gene3D" id="3.40.50.720">
    <property type="entry name" value="NAD(P)-binding Rossmann-like Domain"/>
    <property type="match status" value="1"/>
</dbReference>
<dbReference type="CDD" id="cd01486">
    <property type="entry name" value="Apg7"/>
    <property type="match status" value="1"/>
</dbReference>
<dbReference type="InterPro" id="IPR032197">
    <property type="entry name" value="Atg7_N"/>
</dbReference>
<dbReference type="InterPro" id="IPR000594">
    <property type="entry name" value="ThiF_NAD_FAD-bd"/>
</dbReference>
<dbReference type="SUPFAM" id="SSF69572">
    <property type="entry name" value="Activating enzymes of the ubiquitin-like proteins"/>
    <property type="match status" value="1"/>
</dbReference>
<dbReference type="EMBL" id="ABSV01001144">
    <property type="protein sequence ID" value="EDZ71648.1"/>
    <property type="molecule type" value="Genomic_DNA"/>
</dbReference>
<dbReference type="GO" id="GO:0006995">
    <property type="term" value="P:cellular response to nitrogen starvation"/>
    <property type="evidence" value="ECO:0007669"/>
    <property type="project" value="TreeGrafter"/>
</dbReference>
<comment type="similarity">
    <text evidence="1 7">Belongs to the ATG7 family.</text>
</comment>
<dbReference type="Gene3D" id="3.40.140.100">
    <property type="entry name" value="Ubiquitin-like modifier-activating enzyme ATG7 C-terminal domain"/>
    <property type="match status" value="1"/>
</dbReference>
<dbReference type="Gene3D" id="3.40.140.70">
    <property type="entry name" value="Ubiquitin-like modifier-activating enzyme ATG7 N-terminal domain"/>
    <property type="match status" value="1"/>
</dbReference>
<keyword evidence="8" id="KW-0812">Transmembrane</keyword>
<evidence type="ECO:0000256" key="6">
    <source>
        <dbReference type="PIRSR" id="PIRSR606285-1"/>
    </source>
</evidence>
<dbReference type="GO" id="GO:0019778">
    <property type="term" value="F:Atg12 activating enzyme activity"/>
    <property type="evidence" value="ECO:0007669"/>
    <property type="project" value="TreeGrafter"/>
</dbReference>
<proteinExistence type="inferred from homology"/>
<evidence type="ECO:0000259" key="10">
    <source>
        <dbReference type="Pfam" id="PF16420"/>
    </source>
</evidence>
<feature type="domain" description="THIF-type NAD/FAD binding fold" evidence="9">
    <location>
        <begin position="309"/>
        <end position="562"/>
    </location>
</feature>
<gene>
    <name evidence="11" type="ORF">AWRI1631_82230</name>
</gene>
<dbReference type="InterPro" id="IPR035985">
    <property type="entry name" value="Ubiquitin-activating_enz"/>
</dbReference>
<dbReference type="GO" id="GO:0019779">
    <property type="term" value="F:Atg8 activating enzyme activity"/>
    <property type="evidence" value="ECO:0007669"/>
    <property type="project" value="TreeGrafter"/>
</dbReference>
<comment type="subunit">
    <text evidence="7">Homodimer.</text>
</comment>
<dbReference type="PANTHER" id="PTHR10953">
    <property type="entry name" value="UBIQUITIN-ACTIVATING ENZYME E1"/>
    <property type="match status" value="1"/>
</dbReference>
<dbReference type="GO" id="GO:0000422">
    <property type="term" value="P:autophagy of mitochondrion"/>
    <property type="evidence" value="ECO:0007669"/>
    <property type="project" value="TreeGrafter"/>
</dbReference>
<keyword evidence="5 7" id="KW-0072">Autophagy</keyword>
<evidence type="ECO:0000259" key="9">
    <source>
        <dbReference type="Pfam" id="PF00899"/>
    </source>
</evidence>
<dbReference type="InterPro" id="IPR042522">
    <property type="entry name" value="Atg7_N_1"/>
</dbReference>
<dbReference type="AlphaFoldDB" id="B5VK99"/>
<feature type="domain" description="Ubiquitin-like modifier-activating enzyme Atg7 N-terminal" evidence="10">
    <location>
        <begin position="8"/>
        <end position="291"/>
    </location>
</feature>
<feature type="transmembrane region" description="Helical" evidence="8">
    <location>
        <begin position="629"/>
        <end position="651"/>
    </location>
</feature>
<evidence type="ECO:0000313" key="11">
    <source>
        <dbReference type="EMBL" id="EDZ71648.1"/>
    </source>
</evidence>
<dbReference type="NCBIfam" id="TIGR01381">
    <property type="entry name" value="E1_like_apg7"/>
    <property type="match status" value="1"/>
</dbReference>
<organism evidence="11 12">
    <name type="scientific">Saccharomyces cerevisiae (strain AWRI1631)</name>
    <name type="common">Baker's yeast</name>
    <dbReference type="NCBI Taxonomy" id="545124"/>
    <lineage>
        <taxon>Eukaryota</taxon>
        <taxon>Fungi</taxon>
        <taxon>Dikarya</taxon>
        <taxon>Ascomycota</taxon>
        <taxon>Saccharomycotina</taxon>
        <taxon>Saccharomycetes</taxon>
        <taxon>Saccharomycetales</taxon>
        <taxon>Saccharomycetaceae</taxon>
        <taxon>Saccharomyces</taxon>
    </lineage>
</organism>
<sequence length="653" mass="73966">MSSERVLNYAPAFKSFLDTSFFQELSRLKLDVLKLDSTCQPLTVNLDLHNIPKSADQVPLFLTNRSFEKHNNKRTNEVPLQGSIFNFNVLDEFKNLDKQLFLHQRALECWEDGIKDINKCVSFVIISFADLKKYRFYYWLGVPCFQRPSSTVLHVRPEPSLKGLFSKCQKWFDVNYSKWVCILDADDEIVNYDKCIIRKTKVLAIRDTSTMENVPSALTKNFLSVLQYDVPDLIDFKLLIIRQNEGSFALNATFASIDPQSSSSNPDMKVSGWERNVQGKLAPRVVDLSSLLDPLKIADQSVDLNLKLMKWRILPDLNLDIIKNTKVLLLGAGTLGCYVSRALIAWGVRKITFVDNGTVSYSNPVRQALYNFEDCGKPKAELAAASLKRIFPLMDATGVKLSIPMIGHKLVNEEAQHKDFDRLRALIKEHDIIFLLVDSRESRWLPSLLSNIENKTVINAALGFDSYLVMRHGNRDEQSSKQLGCYFCHDVVAPTDSLTDRTLDQMCTVTRPGVAMMASSLAVELMTSLLQTKYSGSETTVLGDIPHQIRGFLHNFSILKLETPAYEHCPACSPKVIEAFTDLGWEFVKKALEHPLYLEEISGLSVIKQEVERLGNDVLNGKMMNLMRLLNILHIIALVHIVVPLSVIKLLNF</sequence>
<evidence type="ECO:0000256" key="5">
    <source>
        <dbReference type="ARBA" id="ARBA00023006"/>
    </source>
</evidence>